<dbReference type="GO" id="GO:0010038">
    <property type="term" value="P:response to metal ion"/>
    <property type="evidence" value="ECO:0007669"/>
    <property type="project" value="InterPro"/>
</dbReference>
<evidence type="ECO:0000313" key="2">
    <source>
        <dbReference type="EMBL" id="MXN20873.1"/>
    </source>
</evidence>
<name>A0A6L7GDN3_9RHOB</name>
<dbReference type="SUPFAM" id="SSF54913">
    <property type="entry name" value="GlnB-like"/>
    <property type="match status" value="1"/>
</dbReference>
<dbReference type="Pfam" id="PF03091">
    <property type="entry name" value="CutA1"/>
    <property type="match status" value="1"/>
</dbReference>
<dbReference type="AlphaFoldDB" id="A0A6L7GDN3"/>
<gene>
    <name evidence="2" type="ORF">GR170_23850</name>
</gene>
<dbReference type="Proteomes" id="UP000477911">
    <property type="component" value="Unassembled WGS sequence"/>
</dbReference>
<dbReference type="EMBL" id="WUMU01000037">
    <property type="protein sequence ID" value="MXN20873.1"/>
    <property type="molecule type" value="Genomic_DNA"/>
</dbReference>
<organism evidence="2 3">
    <name type="scientific">Pseudooceanicola albus</name>
    <dbReference type="NCBI Taxonomy" id="2692189"/>
    <lineage>
        <taxon>Bacteria</taxon>
        <taxon>Pseudomonadati</taxon>
        <taxon>Pseudomonadota</taxon>
        <taxon>Alphaproteobacteria</taxon>
        <taxon>Rhodobacterales</taxon>
        <taxon>Paracoccaceae</taxon>
        <taxon>Pseudooceanicola</taxon>
    </lineage>
</organism>
<evidence type="ECO:0000256" key="1">
    <source>
        <dbReference type="ARBA" id="ARBA00010169"/>
    </source>
</evidence>
<dbReference type="Gene3D" id="3.30.70.120">
    <property type="match status" value="1"/>
</dbReference>
<proteinExistence type="inferred from homology"/>
<dbReference type="InterPro" id="IPR011322">
    <property type="entry name" value="N-reg_PII-like_a/b"/>
</dbReference>
<comment type="similarity">
    <text evidence="1">Belongs to the CutA family.</text>
</comment>
<accession>A0A6L7GDN3</accession>
<dbReference type="RefSeq" id="WP_160896992.1">
    <property type="nucleotide sequence ID" value="NZ_WUMU01000037.1"/>
</dbReference>
<comment type="caution">
    <text evidence="2">The sequence shown here is derived from an EMBL/GenBank/DDBJ whole genome shotgun (WGS) entry which is preliminary data.</text>
</comment>
<keyword evidence="3" id="KW-1185">Reference proteome</keyword>
<dbReference type="InterPro" id="IPR004323">
    <property type="entry name" value="Ion_tolerance_CutA"/>
</dbReference>
<sequence>MILEITLFCASLEEADRISSTLLEARLIAQASRGMAQAALFRRDGRIVQEEEFPLTLLTRPALAREVEAVVRSLHSYAIPALQHWQVEANPDHEAWVRSETRDPA</sequence>
<reference evidence="2 3" key="1">
    <citation type="submission" date="2019-12" db="EMBL/GenBank/DDBJ databases">
        <authorList>
            <person name="Li M."/>
        </authorList>
    </citation>
    <scope>NUCLEOTIDE SEQUENCE [LARGE SCALE GENOMIC DNA]</scope>
    <source>
        <strain evidence="2 3">GBMRC 2024</strain>
    </source>
</reference>
<evidence type="ECO:0000313" key="3">
    <source>
        <dbReference type="Proteomes" id="UP000477911"/>
    </source>
</evidence>
<protein>
    <submittedName>
        <fullName evidence="2">Divalent cation tolerance protein CutA</fullName>
    </submittedName>
</protein>
<dbReference type="InterPro" id="IPR015867">
    <property type="entry name" value="N-reg_PII/ATP_PRibTrfase_C"/>
</dbReference>